<dbReference type="InterPro" id="IPR000878">
    <property type="entry name" value="4pyrrol_Mease"/>
</dbReference>
<gene>
    <name evidence="7" type="ORF">VV02_21290</name>
</gene>
<dbReference type="InterPro" id="IPR050161">
    <property type="entry name" value="Siro_Cobalamin_biosynth"/>
</dbReference>
<dbReference type="GO" id="GO:0032259">
    <property type="term" value="P:methylation"/>
    <property type="evidence" value="ECO:0007669"/>
    <property type="project" value="UniProtKB-KW"/>
</dbReference>
<proteinExistence type="predicted"/>
<dbReference type="Pfam" id="PF13241">
    <property type="entry name" value="NAD_binding_7"/>
    <property type="match status" value="1"/>
</dbReference>
<dbReference type="InterPro" id="IPR014777">
    <property type="entry name" value="4pyrrole_Mease_sub1"/>
</dbReference>
<evidence type="ECO:0000256" key="5">
    <source>
        <dbReference type="ARBA" id="ARBA00023244"/>
    </source>
</evidence>
<dbReference type="GO" id="GO:0004851">
    <property type="term" value="F:uroporphyrin-III C-methyltransferase activity"/>
    <property type="evidence" value="ECO:0007669"/>
    <property type="project" value="UniProtKB-EC"/>
</dbReference>
<dbReference type="InterPro" id="IPR006366">
    <property type="entry name" value="CobA/CysG_C"/>
</dbReference>
<dbReference type="FunFam" id="3.40.1010.10:FF:000001">
    <property type="entry name" value="Siroheme synthase"/>
    <property type="match status" value="1"/>
</dbReference>
<reference evidence="7 8" key="1">
    <citation type="submission" date="2015-03" db="EMBL/GenBank/DDBJ databases">
        <title>Luteipulveratus halotolerans sp. nov., a novel actinobacterium (Dermacoccaceae) from Sarawak, Malaysia.</title>
        <authorList>
            <person name="Juboi H."/>
            <person name="Basik A."/>
            <person name="Shamsul S.S."/>
            <person name="Arnold P."/>
            <person name="Schmitt E.K."/>
            <person name="Sanglier J.-J."/>
            <person name="Yeo T."/>
        </authorList>
    </citation>
    <scope>NUCLEOTIDE SEQUENCE [LARGE SCALE GENOMIC DNA]</scope>
    <source>
        <strain evidence="7 8">MN07-A0370</strain>
    </source>
</reference>
<name>A0A0K1JM61_9MICO</name>
<evidence type="ECO:0000256" key="4">
    <source>
        <dbReference type="ARBA" id="ARBA00022691"/>
    </source>
</evidence>
<evidence type="ECO:0000313" key="7">
    <source>
        <dbReference type="EMBL" id="AKU17796.1"/>
    </source>
</evidence>
<organism evidence="7 8">
    <name type="scientific">Luteipulveratus mongoliensis</name>
    <dbReference type="NCBI Taxonomy" id="571913"/>
    <lineage>
        <taxon>Bacteria</taxon>
        <taxon>Bacillati</taxon>
        <taxon>Actinomycetota</taxon>
        <taxon>Actinomycetes</taxon>
        <taxon>Micrococcales</taxon>
        <taxon>Dermacoccaceae</taxon>
        <taxon>Luteipulveratus</taxon>
    </lineage>
</organism>
<accession>A0A0K1JM61</accession>
<dbReference type="AlphaFoldDB" id="A0A0K1JM61"/>
<evidence type="ECO:0000256" key="1">
    <source>
        <dbReference type="ARBA" id="ARBA00012162"/>
    </source>
</evidence>
<evidence type="ECO:0000256" key="2">
    <source>
        <dbReference type="ARBA" id="ARBA00022603"/>
    </source>
</evidence>
<dbReference type="EC" id="2.1.1.107" evidence="1"/>
<dbReference type="NCBIfam" id="NF004790">
    <property type="entry name" value="PRK06136.1"/>
    <property type="match status" value="1"/>
</dbReference>
<keyword evidence="3 7" id="KW-0808">Transferase</keyword>
<dbReference type="InterPro" id="IPR035996">
    <property type="entry name" value="4pyrrol_Methylase_sf"/>
</dbReference>
<keyword evidence="2 7" id="KW-0489">Methyltransferase</keyword>
<evidence type="ECO:0000259" key="6">
    <source>
        <dbReference type="Pfam" id="PF00590"/>
    </source>
</evidence>
<dbReference type="Proteomes" id="UP000066480">
    <property type="component" value="Chromosome"/>
</dbReference>
<dbReference type="EMBL" id="CP011112">
    <property type="protein sequence ID" value="AKU17796.1"/>
    <property type="molecule type" value="Genomic_DNA"/>
</dbReference>
<evidence type="ECO:0000313" key="8">
    <source>
        <dbReference type="Proteomes" id="UP000066480"/>
    </source>
</evidence>
<evidence type="ECO:0000256" key="3">
    <source>
        <dbReference type="ARBA" id="ARBA00022679"/>
    </source>
</evidence>
<protein>
    <recommendedName>
        <fullName evidence="1">uroporphyrinogen-III C-methyltransferase</fullName>
        <ecNumber evidence="1">2.1.1.107</ecNumber>
    </recommendedName>
</protein>
<dbReference type="GO" id="GO:0019354">
    <property type="term" value="P:siroheme biosynthetic process"/>
    <property type="evidence" value="ECO:0007669"/>
    <property type="project" value="InterPro"/>
</dbReference>
<dbReference type="OrthoDB" id="9815856at2"/>
<dbReference type="STRING" id="571913.VV02_21290"/>
<dbReference type="SUPFAM" id="SSF51735">
    <property type="entry name" value="NAD(P)-binding Rossmann-fold domains"/>
    <property type="match status" value="1"/>
</dbReference>
<dbReference type="KEGG" id="lmoi:VV02_21290"/>
<dbReference type="Pfam" id="PF00590">
    <property type="entry name" value="TP_methylase"/>
    <property type="match status" value="1"/>
</dbReference>
<dbReference type="PATRIC" id="fig|571913.6.peg.4317"/>
<keyword evidence="4" id="KW-0949">S-adenosyl-L-methionine</keyword>
<dbReference type="Gene3D" id="3.30.950.10">
    <property type="entry name" value="Methyltransferase, Cobalt-precorrin-4 Transmethylase, Domain 2"/>
    <property type="match status" value="1"/>
</dbReference>
<feature type="domain" description="Tetrapyrrole methylase" evidence="6">
    <location>
        <begin position="112"/>
        <end position="324"/>
    </location>
</feature>
<keyword evidence="5" id="KW-0627">Porphyrin biosynthesis</keyword>
<dbReference type="InterPro" id="IPR014776">
    <property type="entry name" value="4pyrrole_Mease_sub2"/>
</dbReference>
<dbReference type="Gene3D" id="3.40.1010.10">
    <property type="entry name" value="Cobalt-precorrin-4 Transmethylase, Domain 1"/>
    <property type="match status" value="1"/>
</dbReference>
<sequence length="374" mass="37725">MSGYRAQLPVAGRQVLVVGDGPGLVVEVTALLDAEAMVTVAAATVPAAVEDLADRRVIRWLRRTWSPSDVSAVDLVVTTVADEELVRAGSDCATWVVVTERVTPARSVQRGRVTLVGGGPGPAGLLTLAGAAALRTADVVVCDRLAPLSTLRELAPGAEVIDVAKVPRGRSTSQEAINTILVDRARAGQHVVRLKGGDPFVFGRGGEEAIACADAGVPVSVIPGVTSSVAGPALAGIPLTHRGVAQGFSVVSGHVPPGSPESTVDYAALARAGTTLVLLMAVATLPAILEALVEAGLDPATPAATVADAGMPTQRVVTATASTLADVVRQSGLGAPAITVVGSVVGLQPLGVGLESAQRPDRSAGDLHAVERTG</sequence>
<dbReference type="PANTHER" id="PTHR45790">
    <property type="entry name" value="SIROHEME SYNTHASE-RELATED"/>
    <property type="match status" value="1"/>
</dbReference>
<dbReference type="CDD" id="cd11642">
    <property type="entry name" value="SUMT"/>
    <property type="match status" value="1"/>
</dbReference>
<dbReference type="Gene3D" id="3.40.50.720">
    <property type="entry name" value="NAD(P)-binding Rossmann-like Domain"/>
    <property type="match status" value="1"/>
</dbReference>
<dbReference type="NCBIfam" id="TIGR01469">
    <property type="entry name" value="cobA_cysG_Cterm"/>
    <property type="match status" value="1"/>
</dbReference>
<dbReference type="InterPro" id="IPR036291">
    <property type="entry name" value="NAD(P)-bd_dom_sf"/>
</dbReference>
<keyword evidence="8" id="KW-1185">Reference proteome</keyword>
<dbReference type="RefSeq" id="WP_052594827.1">
    <property type="nucleotide sequence ID" value="NZ_CP011112.1"/>
</dbReference>
<dbReference type="SUPFAM" id="SSF53790">
    <property type="entry name" value="Tetrapyrrole methylase"/>
    <property type="match status" value="1"/>
</dbReference>
<dbReference type="PANTHER" id="PTHR45790:SF3">
    <property type="entry name" value="S-ADENOSYL-L-METHIONINE-DEPENDENT UROPORPHYRINOGEN III METHYLTRANSFERASE, CHLOROPLASTIC"/>
    <property type="match status" value="1"/>
</dbReference>